<dbReference type="SMART" id="SM00028">
    <property type="entry name" value="TPR"/>
    <property type="match status" value="2"/>
</dbReference>
<dbReference type="SUPFAM" id="SSF48452">
    <property type="entry name" value="TPR-like"/>
    <property type="match status" value="1"/>
</dbReference>
<dbReference type="InterPro" id="IPR011990">
    <property type="entry name" value="TPR-like_helical_dom_sf"/>
</dbReference>
<evidence type="ECO:0000256" key="1">
    <source>
        <dbReference type="PROSITE-ProRule" id="PRU00339"/>
    </source>
</evidence>
<proteinExistence type="predicted"/>
<keyword evidence="1" id="KW-0802">TPR repeat</keyword>
<feature type="repeat" description="TPR" evidence="1">
    <location>
        <begin position="46"/>
        <end position="79"/>
    </location>
</feature>
<accession>A0A0G0WS81</accession>
<dbReference type="InterPro" id="IPR019734">
    <property type="entry name" value="TPR_rpt"/>
</dbReference>
<dbReference type="AlphaFoldDB" id="A0A0G0WS81"/>
<sequence length="228" mass="25274">MGAPIPYGQQNLELLIKLAVEAALSSDWNEAIKLNQKILTLEQDNIEALNRLAKAFMCAGKIDKAQKIYKMVLDLDQYNIIAKKNIEKISKLTKSTTGDTKKTNGHINLSTVFLIEPGKTKTINLLNLASPAVLAALNCGDELEIIPKKHSITISTQEDIYVGALPDDVSFKMLAFIEGGNKYEAFVKSATTKTLTVFIREVERATKFANQPSFQESPSFEDKDNFFA</sequence>
<gene>
    <name evidence="2" type="ORF">UU23_C0001G0011</name>
</gene>
<protein>
    <submittedName>
        <fullName evidence="2">Uncharacterized protein</fullName>
    </submittedName>
</protein>
<organism evidence="2 3">
    <name type="scientific">Candidatus Curtissbacteria bacterium GW2011_GWA1_40_9</name>
    <dbReference type="NCBI Taxonomy" id="1618408"/>
    <lineage>
        <taxon>Bacteria</taxon>
        <taxon>Candidatus Curtissiibacteriota</taxon>
    </lineage>
</organism>
<dbReference type="Proteomes" id="UP000034292">
    <property type="component" value="Unassembled WGS sequence"/>
</dbReference>
<dbReference type="PROSITE" id="PS50005">
    <property type="entry name" value="TPR"/>
    <property type="match status" value="1"/>
</dbReference>
<comment type="caution">
    <text evidence="2">The sequence shown here is derived from an EMBL/GenBank/DDBJ whole genome shotgun (WGS) entry which is preliminary data.</text>
</comment>
<name>A0A0G0WS81_9BACT</name>
<dbReference type="STRING" id="1618408.UU23_C0001G0011"/>
<dbReference type="EMBL" id="LBZV01000001">
    <property type="protein sequence ID" value="KKR78247.1"/>
    <property type="molecule type" value="Genomic_DNA"/>
</dbReference>
<evidence type="ECO:0000313" key="2">
    <source>
        <dbReference type="EMBL" id="KKR78247.1"/>
    </source>
</evidence>
<evidence type="ECO:0000313" key="3">
    <source>
        <dbReference type="Proteomes" id="UP000034292"/>
    </source>
</evidence>
<dbReference type="Pfam" id="PF14559">
    <property type="entry name" value="TPR_19"/>
    <property type="match status" value="1"/>
</dbReference>
<dbReference type="Gene3D" id="1.25.40.10">
    <property type="entry name" value="Tetratricopeptide repeat domain"/>
    <property type="match status" value="1"/>
</dbReference>
<reference evidence="2 3" key="1">
    <citation type="journal article" date="2015" name="Nature">
        <title>rRNA introns, odd ribosomes, and small enigmatic genomes across a large radiation of phyla.</title>
        <authorList>
            <person name="Brown C.T."/>
            <person name="Hug L.A."/>
            <person name="Thomas B.C."/>
            <person name="Sharon I."/>
            <person name="Castelle C.J."/>
            <person name="Singh A."/>
            <person name="Wilkins M.J."/>
            <person name="Williams K.H."/>
            <person name="Banfield J.F."/>
        </authorList>
    </citation>
    <scope>NUCLEOTIDE SEQUENCE [LARGE SCALE GENOMIC DNA]</scope>
</reference>